<evidence type="ECO:0000313" key="3">
    <source>
        <dbReference type="EMBL" id="KAH7021228.1"/>
    </source>
</evidence>
<proteinExistence type="predicted"/>
<keyword evidence="1" id="KW-0175">Coiled coil</keyword>
<feature type="compositionally biased region" description="Low complexity" evidence="2">
    <location>
        <begin position="334"/>
        <end position="344"/>
    </location>
</feature>
<organism evidence="3 4">
    <name type="scientific">Microdochium trichocladiopsis</name>
    <dbReference type="NCBI Taxonomy" id="1682393"/>
    <lineage>
        <taxon>Eukaryota</taxon>
        <taxon>Fungi</taxon>
        <taxon>Dikarya</taxon>
        <taxon>Ascomycota</taxon>
        <taxon>Pezizomycotina</taxon>
        <taxon>Sordariomycetes</taxon>
        <taxon>Xylariomycetidae</taxon>
        <taxon>Xylariales</taxon>
        <taxon>Microdochiaceae</taxon>
        <taxon>Microdochium</taxon>
    </lineage>
</organism>
<sequence>MSQLPALGRTAAVGDTTMSQAQVSIERKEKVIPLAMFVRQRKKYNRLAIERNKLRAERNELARQVTNDVVPRLAFEQVQKDRADERVRTRTARREARELHWVLMKEAEVSRDLEARTCEAVHPGLNPEDLAEVQREIDRLQLENERLNLRAAEYPQCNEVEYWRLENADLQYRYRTIWEEKQELQAALDEALQTAPVEASTQTLASNDGTQHVGECLDTAENHAIESASAAATQENTQEAENALGEELVTKSAYKDQGEENAQGEDTATNAGIVEHPSESMSTEHAGTIAAEGAETDDDDSKSTAPSEILEEDHITGSVSSFLPAPPPSRAEQDAAAAEAAENSADSRCEKCHTTTETLLQNCAKYLRDVEAQQDETEWLERALEYEKDRNAELEKEVEELKLYRFFTGYAIARGIVTLGNILQGLAGRPRTE</sequence>
<dbReference type="Proteomes" id="UP000756346">
    <property type="component" value="Unassembled WGS sequence"/>
</dbReference>
<name>A0A9P8XW24_9PEZI</name>
<comment type="caution">
    <text evidence="3">The sequence shown here is derived from an EMBL/GenBank/DDBJ whole genome shotgun (WGS) entry which is preliminary data.</text>
</comment>
<gene>
    <name evidence="3" type="ORF">B0I36DRAFT_435098</name>
</gene>
<evidence type="ECO:0000256" key="1">
    <source>
        <dbReference type="SAM" id="Coils"/>
    </source>
</evidence>
<feature type="region of interest" description="Disordered" evidence="2">
    <location>
        <begin position="292"/>
        <end position="346"/>
    </location>
</feature>
<dbReference type="AlphaFoldDB" id="A0A9P8XW24"/>
<evidence type="ECO:0000313" key="4">
    <source>
        <dbReference type="Proteomes" id="UP000756346"/>
    </source>
</evidence>
<dbReference type="RefSeq" id="XP_046007429.1">
    <property type="nucleotide sequence ID" value="XM_046162747.1"/>
</dbReference>
<evidence type="ECO:0000256" key="2">
    <source>
        <dbReference type="SAM" id="MobiDB-lite"/>
    </source>
</evidence>
<protein>
    <submittedName>
        <fullName evidence="3">Uncharacterized protein</fullName>
    </submittedName>
</protein>
<feature type="coiled-coil region" evidence="1">
    <location>
        <begin position="377"/>
        <end position="404"/>
    </location>
</feature>
<reference evidence="3" key="1">
    <citation type="journal article" date="2021" name="Nat. Commun.">
        <title>Genetic determinants of endophytism in the Arabidopsis root mycobiome.</title>
        <authorList>
            <person name="Mesny F."/>
            <person name="Miyauchi S."/>
            <person name="Thiergart T."/>
            <person name="Pickel B."/>
            <person name="Atanasova L."/>
            <person name="Karlsson M."/>
            <person name="Huettel B."/>
            <person name="Barry K.W."/>
            <person name="Haridas S."/>
            <person name="Chen C."/>
            <person name="Bauer D."/>
            <person name="Andreopoulos W."/>
            <person name="Pangilinan J."/>
            <person name="LaButti K."/>
            <person name="Riley R."/>
            <person name="Lipzen A."/>
            <person name="Clum A."/>
            <person name="Drula E."/>
            <person name="Henrissat B."/>
            <person name="Kohler A."/>
            <person name="Grigoriev I.V."/>
            <person name="Martin F.M."/>
            <person name="Hacquard S."/>
        </authorList>
    </citation>
    <scope>NUCLEOTIDE SEQUENCE</scope>
    <source>
        <strain evidence="3">MPI-CAGE-CH-0230</strain>
    </source>
</reference>
<keyword evidence="4" id="KW-1185">Reference proteome</keyword>
<dbReference type="GeneID" id="70192293"/>
<accession>A0A9P8XW24</accession>
<dbReference type="EMBL" id="JAGTJQ010000010">
    <property type="protein sequence ID" value="KAH7021228.1"/>
    <property type="molecule type" value="Genomic_DNA"/>
</dbReference>